<gene>
    <name evidence="2" type="ORF">CGE01nite_21900</name>
</gene>
<feature type="domain" description="Thioredoxin" evidence="1">
    <location>
        <begin position="71"/>
        <end position="215"/>
    </location>
</feature>
<dbReference type="SUPFAM" id="SSF52833">
    <property type="entry name" value="Thioredoxin-like"/>
    <property type="match status" value="1"/>
</dbReference>
<evidence type="ECO:0000259" key="1">
    <source>
        <dbReference type="PROSITE" id="PS51352"/>
    </source>
</evidence>
<dbReference type="CDD" id="cd02966">
    <property type="entry name" value="TlpA_like_family"/>
    <property type="match status" value="1"/>
</dbReference>
<dbReference type="GO" id="GO:0016853">
    <property type="term" value="F:isomerase activity"/>
    <property type="evidence" value="ECO:0007669"/>
    <property type="project" value="UniProtKB-KW"/>
</dbReference>
<dbReference type="Gene3D" id="3.40.30.10">
    <property type="entry name" value="Glutaredoxin"/>
    <property type="match status" value="1"/>
</dbReference>
<dbReference type="PANTHER" id="PTHR42852:SF13">
    <property type="entry name" value="PROTEIN DIPZ"/>
    <property type="match status" value="1"/>
</dbReference>
<protein>
    <submittedName>
        <fullName evidence="2">Thiol-disulfide isomerase</fullName>
    </submittedName>
</protein>
<evidence type="ECO:0000313" key="3">
    <source>
        <dbReference type="Proteomes" id="UP000320461"/>
    </source>
</evidence>
<dbReference type="PANTHER" id="PTHR42852">
    <property type="entry name" value="THIOL:DISULFIDE INTERCHANGE PROTEIN DSBE"/>
    <property type="match status" value="1"/>
</dbReference>
<keyword evidence="2" id="KW-0413">Isomerase</keyword>
<dbReference type="GO" id="GO:0016491">
    <property type="term" value="F:oxidoreductase activity"/>
    <property type="evidence" value="ECO:0007669"/>
    <property type="project" value="InterPro"/>
</dbReference>
<accession>A0A4Y3KKK9</accession>
<dbReference type="InterPro" id="IPR013740">
    <property type="entry name" value="Redoxin"/>
</dbReference>
<dbReference type="Proteomes" id="UP000320461">
    <property type="component" value="Unassembled WGS sequence"/>
</dbReference>
<keyword evidence="3" id="KW-1185">Reference proteome</keyword>
<dbReference type="InterPro" id="IPR036249">
    <property type="entry name" value="Thioredoxin-like_sf"/>
</dbReference>
<dbReference type="EMBL" id="BJLQ01000022">
    <property type="protein sequence ID" value="GEA84939.1"/>
    <property type="molecule type" value="Genomic_DNA"/>
</dbReference>
<comment type="caution">
    <text evidence="2">The sequence shown here is derived from an EMBL/GenBank/DDBJ whole genome shotgun (WGS) entry which is preliminary data.</text>
</comment>
<dbReference type="InterPro" id="IPR050553">
    <property type="entry name" value="Thioredoxin_ResA/DsbE_sf"/>
</dbReference>
<reference evidence="2 3" key="1">
    <citation type="submission" date="2019-06" db="EMBL/GenBank/DDBJ databases">
        <title>Whole genome shotgun sequence of Cellulomonas gelida NBRC 3748.</title>
        <authorList>
            <person name="Hosoyama A."/>
            <person name="Uohara A."/>
            <person name="Ohji S."/>
            <person name="Ichikawa N."/>
        </authorList>
    </citation>
    <scope>NUCLEOTIDE SEQUENCE [LARGE SCALE GENOMIC DNA]</scope>
    <source>
        <strain evidence="2 3">NBRC 3748</strain>
    </source>
</reference>
<proteinExistence type="predicted"/>
<evidence type="ECO:0000313" key="2">
    <source>
        <dbReference type="EMBL" id="GEA84939.1"/>
    </source>
</evidence>
<organism evidence="2 3">
    <name type="scientific">Cellulomonas gelida</name>
    <dbReference type="NCBI Taxonomy" id="1712"/>
    <lineage>
        <taxon>Bacteria</taxon>
        <taxon>Bacillati</taxon>
        <taxon>Actinomycetota</taxon>
        <taxon>Actinomycetes</taxon>
        <taxon>Micrococcales</taxon>
        <taxon>Cellulomonadaceae</taxon>
        <taxon>Cellulomonas</taxon>
    </lineage>
</organism>
<sequence>MSASEGRRPRARTGAARAGAPRAVRRVPVLAAVMATGLVGVLAGCGSADESASNDVVGQNYQSGDGSTKTWAAGDREGPVALSGTDYEGQAQDVAAWQGDVVVLNTWYAACPPCRAEAPDLVALANDYADRGVHVLGLNSRDEAGAAEAFQRTFEIPYPSIDDRSGAAVAALQGIVPLNAVPTTVVLDRDGKVAARIVGLADGSTLRTLVDDLLDESVAS</sequence>
<dbReference type="PROSITE" id="PS51352">
    <property type="entry name" value="THIOREDOXIN_2"/>
    <property type="match status" value="1"/>
</dbReference>
<dbReference type="Pfam" id="PF08534">
    <property type="entry name" value="Redoxin"/>
    <property type="match status" value="1"/>
</dbReference>
<dbReference type="InterPro" id="IPR013766">
    <property type="entry name" value="Thioredoxin_domain"/>
</dbReference>
<dbReference type="AlphaFoldDB" id="A0A4Y3KKK9"/>
<name>A0A4Y3KKK9_9CELL</name>